<organism evidence="2 3">
    <name type="scientific">Odinarchaeota yellowstonii (strain LCB_4)</name>
    <dbReference type="NCBI Taxonomy" id="1841599"/>
    <lineage>
        <taxon>Archaea</taxon>
        <taxon>Promethearchaeati</taxon>
        <taxon>Candidatus Odinarchaeota</taxon>
        <taxon>Candidatus Odinarchaeia</taxon>
        <taxon>Candidatus Odinarchaeales</taxon>
        <taxon>Candidatus Odinarchaeaceae</taxon>
        <taxon>Candidatus Odinarchaeum</taxon>
    </lineage>
</organism>
<dbReference type="EMBL" id="CP091871">
    <property type="protein sequence ID" value="WEU40177.1"/>
    <property type="molecule type" value="Genomic_DNA"/>
</dbReference>
<sequence length="161" mass="17582">MGAPKRIWQLIKAVAAIIGIIVAGLIVFFSVDMSKALSPSSFHVSRSSGFAELNSTHYYLEYNVNVTNTGFIYIFNYSFTVNVYVNASVDDCPGRTAEASFTNGSVLSPGESSQIVITVIIEKSLWNNSTSFIIGVKNTFTGVLFNQPITSIGMEVYDQLK</sequence>
<evidence type="ECO:0000256" key="1">
    <source>
        <dbReference type="SAM" id="Phobius"/>
    </source>
</evidence>
<proteinExistence type="predicted"/>
<dbReference type="KEGG" id="oyw:OdinLCB4_006825"/>
<keyword evidence="1" id="KW-0472">Membrane</keyword>
<gene>
    <name evidence="2" type="ORF">OdinLCB4_006825</name>
</gene>
<evidence type="ECO:0000313" key="3">
    <source>
        <dbReference type="Proteomes" id="UP000186851"/>
    </source>
</evidence>
<name>A0AAF0D1V8_ODILC</name>
<protein>
    <submittedName>
        <fullName evidence="2">Uncharacterized protein</fullName>
    </submittedName>
</protein>
<reference evidence="2" key="1">
    <citation type="journal article" date="2017" name="Nature">
        <title>Asgard archaea illuminate the origin of eukaryotic cellular complexity.</title>
        <authorList>
            <person name="Zaremba-Niedzwiedzka K."/>
            <person name="Caceres E.F."/>
            <person name="Saw J.H."/>
            <person name="Backstrom D."/>
            <person name="Juzokaite L."/>
            <person name="Vancaester E."/>
            <person name="Seitz K.W."/>
            <person name="Anantharaman K."/>
            <person name="Starnawski P."/>
            <person name="Kjeldsen K.U."/>
            <person name="Scott M.B."/>
            <person name="Nunoura T."/>
            <person name="Banfield J.F."/>
            <person name="Schramm A."/>
            <person name="Baker B.J."/>
            <person name="Spang A."/>
            <person name="Ettema T.J.G."/>
        </authorList>
    </citation>
    <scope>NUCLEOTIDE SEQUENCE</scope>
    <source>
        <strain evidence="2">LCB_4</strain>
    </source>
</reference>
<accession>A0AAF0D1V8</accession>
<dbReference type="Proteomes" id="UP000186851">
    <property type="component" value="Chromosome"/>
</dbReference>
<reference evidence="2" key="2">
    <citation type="journal article" date="2022" name="Nat. Microbiol.">
        <title>A closed Candidatus Odinarchaeum chromosome exposes Asgard archaeal viruses.</title>
        <authorList>
            <person name="Tamarit D."/>
            <person name="Caceres E.F."/>
            <person name="Krupovic M."/>
            <person name="Nijland R."/>
            <person name="Eme L."/>
            <person name="Robinson N.P."/>
            <person name="Ettema T.J.G."/>
        </authorList>
    </citation>
    <scope>NUCLEOTIDE SEQUENCE</scope>
    <source>
        <strain evidence="2">LCB_4</strain>
    </source>
</reference>
<keyword evidence="1" id="KW-1133">Transmembrane helix</keyword>
<dbReference type="AlphaFoldDB" id="A0AAF0D1V8"/>
<feature type="transmembrane region" description="Helical" evidence="1">
    <location>
        <begin position="7"/>
        <end position="31"/>
    </location>
</feature>
<evidence type="ECO:0000313" key="2">
    <source>
        <dbReference type="EMBL" id="WEU40177.1"/>
    </source>
</evidence>
<keyword evidence="1" id="KW-0812">Transmembrane</keyword>